<dbReference type="PANTHER" id="PTHR40269">
    <property type="entry name" value="OUTER MEMBRANE PROTEIN-RELATED"/>
    <property type="match status" value="1"/>
</dbReference>
<keyword evidence="2" id="KW-0732">Signal</keyword>
<name>A0A560E4D4_9BRAD</name>
<dbReference type="OrthoDB" id="197257at2"/>
<evidence type="ECO:0000256" key="2">
    <source>
        <dbReference type="SAM" id="SignalP"/>
    </source>
</evidence>
<evidence type="ECO:0000313" key="5">
    <source>
        <dbReference type="Proteomes" id="UP000319949"/>
    </source>
</evidence>
<accession>A0A560E4D4</accession>
<feature type="compositionally biased region" description="Gly residues" evidence="1">
    <location>
        <begin position="344"/>
        <end position="355"/>
    </location>
</feature>
<dbReference type="InterPro" id="IPR030392">
    <property type="entry name" value="S74_ICA"/>
</dbReference>
<dbReference type="Proteomes" id="UP000319949">
    <property type="component" value="Unassembled WGS sequence"/>
</dbReference>
<comment type="caution">
    <text evidence="4">The sequence shown here is derived from an EMBL/GenBank/DDBJ whole genome shotgun (WGS) entry which is preliminary data.</text>
</comment>
<reference evidence="4 5" key="1">
    <citation type="submission" date="2019-06" db="EMBL/GenBank/DDBJ databases">
        <title>Genomic Encyclopedia of Type Strains, Phase IV (KMG-V): Genome sequencing to study the core and pangenomes of soil and plant-associated prokaryotes.</title>
        <authorList>
            <person name="Whitman W."/>
        </authorList>
    </citation>
    <scope>NUCLEOTIDE SEQUENCE [LARGE SCALE GENOMIC DNA]</scope>
    <source>
        <strain evidence="4 5">BR 510</strain>
    </source>
</reference>
<dbReference type="PANTHER" id="PTHR40269:SF1">
    <property type="entry name" value="OUTER MEMBRANE PROTEIN"/>
    <property type="match status" value="1"/>
</dbReference>
<feature type="domain" description="Peptidase S74" evidence="3">
    <location>
        <begin position="443"/>
        <end position="491"/>
    </location>
</feature>
<feature type="compositionally biased region" description="Low complexity" evidence="1">
    <location>
        <begin position="331"/>
        <end position="343"/>
    </location>
</feature>
<sequence>MICSRVLKAASLSLALFVLAPMAMAQDQQVPGATPPSQPTPSASPAQPAPPAIIPAQPAPAAKLLKPEELEALVAPIALYPDNLLSLVLIASTYPLDVVKGDRWTKDHKNLKGEQLKAAVDKQSWDDSVKSLVATPDVLDMMSSKLDWTTKLGEAVLAQQADVMDAIQRLRAKADANNKLTSTKQQTITKTQEGGRTIIAIEPTDPDMLYVPYYDPAIVYGAWPYADYPPYYWGYPGYIPGGLIAAGLAFGAGWALSNWGSYGSWWGGGVNWGRGGLIANRPRVNPLGGANWQHRPNAPGAGLRPGGGQRPSIGQLPAGGRPGGGVGAGGRRPSAGQLPAHGRPGAGQRPGGGRPHAGQRPSGGRVANRPSHGRGGHGIRNARSGRVGNVARGRAHIGRSGFRGGGRHAVGGGGRAGFRGGGGGGFRGGGGRGGGGRGGGRRSDITVKHDIVLLGYLSSGLGYYRFSYNGSDRAYVGVIAQEVQQVMPKAVVRDRDGYLRVDYDKIGVPFQSYEHWLSSGARMPKALPVSH</sequence>
<evidence type="ECO:0000259" key="3">
    <source>
        <dbReference type="Pfam" id="PF13884"/>
    </source>
</evidence>
<dbReference type="Pfam" id="PF11737">
    <property type="entry name" value="DUF3300"/>
    <property type="match status" value="1"/>
</dbReference>
<organism evidence="4 5">
    <name type="scientific">Bradyrhizobium stylosanthis</name>
    <dbReference type="NCBI Taxonomy" id="1803665"/>
    <lineage>
        <taxon>Bacteria</taxon>
        <taxon>Pseudomonadati</taxon>
        <taxon>Pseudomonadota</taxon>
        <taxon>Alphaproteobacteria</taxon>
        <taxon>Hyphomicrobiales</taxon>
        <taxon>Nitrobacteraceae</taxon>
        <taxon>Bradyrhizobium</taxon>
    </lineage>
</organism>
<keyword evidence="5" id="KW-1185">Reference proteome</keyword>
<feature type="region of interest" description="Disordered" evidence="1">
    <location>
        <begin position="288"/>
        <end position="442"/>
    </location>
</feature>
<protein>
    <submittedName>
        <fullName evidence="4">Endosialidase-like protein</fullName>
    </submittedName>
</protein>
<feature type="region of interest" description="Disordered" evidence="1">
    <location>
        <begin position="29"/>
        <end position="53"/>
    </location>
</feature>
<feature type="signal peptide" evidence="2">
    <location>
        <begin position="1"/>
        <end position="25"/>
    </location>
</feature>
<evidence type="ECO:0000313" key="4">
    <source>
        <dbReference type="EMBL" id="TWB04261.1"/>
    </source>
</evidence>
<evidence type="ECO:0000256" key="1">
    <source>
        <dbReference type="SAM" id="MobiDB-lite"/>
    </source>
</evidence>
<dbReference type="AlphaFoldDB" id="A0A560E4D4"/>
<feature type="compositionally biased region" description="Gly residues" evidence="1">
    <location>
        <begin position="320"/>
        <end position="330"/>
    </location>
</feature>
<gene>
    <name evidence="4" type="ORF">FBZ96_102736</name>
</gene>
<dbReference type="InterPro" id="IPR021728">
    <property type="entry name" value="DUF3300"/>
</dbReference>
<dbReference type="EMBL" id="VITK01000002">
    <property type="protein sequence ID" value="TWB04261.1"/>
    <property type="molecule type" value="Genomic_DNA"/>
</dbReference>
<feature type="chain" id="PRO_5021752936" evidence="2">
    <location>
        <begin position="26"/>
        <end position="531"/>
    </location>
</feature>
<proteinExistence type="predicted"/>
<feature type="compositionally biased region" description="Gly residues" evidence="1">
    <location>
        <begin position="401"/>
        <end position="438"/>
    </location>
</feature>
<dbReference type="RefSeq" id="WP_145659261.1">
    <property type="nucleotide sequence ID" value="NZ_VITK01000002.1"/>
</dbReference>
<dbReference type="Pfam" id="PF13884">
    <property type="entry name" value="Peptidase_S74"/>
    <property type="match status" value="1"/>
</dbReference>